<dbReference type="Proteomes" id="UP001054945">
    <property type="component" value="Unassembled WGS sequence"/>
</dbReference>
<keyword evidence="1" id="KW-0732">Signal</keyword>
<gene>
    <name evidence="2" type="ORF">CEXT_686971</name>
</gene>
<reference evidence="2 3" key="1">
    <citation type="submission" date="2021-06" db="EMBL/GenBank/DDBJ databases">
        <title>Caerostris extrusa draft genome.</title>
        <authorList>
            <person name="Kono N."/>
            <person name="Arakawa K."/>
        </authorList>
    </citation>
    <scope>NUCLEOTIDE SEQUENCE [LARGE SCALE GENOMIC DNA]</scope>
</reference>
<name>A0AAV4X0S8_CAEEX</name>
<keyword evidence="3" id="KW-1185">Reference proteome</keyword>
<proteinExistence type="predicted"/>
<feature type="chain" id="PRO_5043831408" evidence="1">
    <location>
        <begin position="24"/>
        <end position="84"/>
    </location>
</feature>
<evidence type="ECO:0000313" key="2">
    <source>
        <dbReference type="EMBL" id="GIY88750.1"/>
    </source>
</evidence>
<feature type="signal peptide" evidence="1">
    <location>
        <begin position="1"/>
        <end position="23"/>
    </location>
</feature>
<comment type="caution">
    <text evidence="2">The sequence shown here is derived from an EMBL/GenBank/DDBJ whole genome shotgun (WGS) entry which is preliminary data.</text>
</comment>
<accession>A0AAV4X0S8</accession>
<evidence type="ECO:0000313" key="3">
    <source>
        <dbReference type="Proteomes" id="UP001054945"/>
    </source>
</evidence>
<protein>
    <submittedName>
        <fullName evidence="2">Uncharacterized protein</fullName>
    </submittedName>
</protein>
<dbReference type="EMBL" id="BPLR01017099">
    <property type="protein sequence ID" value="GIY88750.1"/>
    <property type="molecule type" value="Genomic_DNA"/>
</dbReference>
<evidence type="ECO:0000256" key="1">
    <source>
        <dbReference type="SAM" id="SignalP"/>
    </source>
</evidence>
<organism evidence="2 3">
    <name type="scientific">Caerostris extrusa</name>
    <name type="common">Bark spider</name>
    <name type="synonym">Caerostris bankana</name>
    <dbReference type="NCBI Taxonomy" id="172846"/>
    <lineage>
        <taxon>Eukaryota</taxon>
        <taxon>Metazoa</taxon>
        <taxon>Ecdysozoa</taxon>
        <taxon>Arthropoda</taxon>
        <taxon>Chelicerata</taxon>
        <taxon>Arachnida</taxon>
        <taxon>Araneae</taxon>
        <taxon>Araneomorphae</taxon>
        <taxon>Entelegynae</taxon>
        <taxon>Araneoidea</taxon>
        <taxon>Araneidae</taxon>
        <taxon>Caerostris</taxon>
    </lineage>
</organism>
<sequence length="84" mass="9309">MLTICADFLIALVLQFYFPIIHCNPQNVGAIQVFAEGLIFAAPNKVVRMLFAEVASPLEEEGAASKDRYGNRIRSYEASAICRD</sequence>
<dbReference type="AlphaFoldDB" id="A0AAV4X0S8"/>